<dbReference type="Gene3D" id="3.40.390.10">
    <property type="entry name" value="Collagenase (Catalytic Domain)"/>
    <property type="match status" value="1"/>
</dbReference>
<evidence type="ECO:0000256" key="2">
    <source>
        <dbReference type="ARBA" id="ARBA00010279"/>
    </source>
</evidence>
<keyword evidence="9 13" id="KW-0862">Zinc</keyword>
<keyword evidence="7" id="KW-0732">Signal</keyword>
<organism evidence="14 15">
    <name type="scientific">Purpureocillium lavendulum</name>
    <dbReference type="NCBI Taxonomy" id="1247861"/>
    <lineage>
        <taxon>Eukaryota</taxon>
        <taxon>Fungi</taxon>
        <taxon>Dikarya</taxon>
        <taxon>Ascomycota</taxon>
        <taxon>Pezizomycotina</taxon>
        <taxon>Sordariomycetes</taxon>
        <taxon>Hypocreomycetidae</taxon>
        <taxon>Hypocreales</taxon>
        <taxon>Ophiocordycipitaceae</taxon>
        <taxon>Purpureocillium</taxon>
    </lineage>
</organism>
<comment type="catalytic activity">
    <reaction evidence="1">
        <text>Preferential cleavage of bonds with hydrophobic residues in P1'. Also 3-Asn-|-Gln-4 and 8-Gly-|-Ser-9 bonds in insulin B chain.</text>
        <dbReference type="EC" id="3.4.24.39"/>
    </reaction>
</comment>
<gene>
    <name evidence="14" type="primary">NPII</name>
    <name evidence="14" type="ORF">O9K51_01452</name>
</gene>
<feature type="binding site" evidence="13">
    <location>
        <position position="314"/>
    </location>
    <ligand>
        <name>Zn(2+)</name>
        <dbReference type="ChEBI" id="CHEBI:29105"/>
        <note>catalytic</note>
    </ligand>
</feature>
<feature type="active site" evidence="12">
    <location>
        <position position="304"/>
    </location>
</feature>
<reference evidence="14" key="1">
    <citation type="submission" date="2023-01" db="EMBL/GenBank/DDBJ databases">
        <title>The growth and conidiation of Purpureocillium lavendulum are regulated by nitrogen source and histone H3K14 acetylation.</title>
        <authorList>
            <person name="Tang P."/>
            <person name="Han J."/>
            <person name="Zhang C."/>
            <person name="Tang P."/>
            <person name="Qi F."/>
            <person name="Zhang K."/>
            <person name="Liang L."/>
        </authorList>
    </citation>
    <scope>NUCLEOTIDE SEQUENCE</scope>
    <source>
        <strain evidence="14">YMF1.00683</strain>
    </source>
</reference>
<dbReference type="InterPro" id="IPR001384">
    <property type="entry name" value="Peptidase_M35"/>
</dbReference>
<sequence>MVQRSTPEPPPPLLPNHAEPLVDVTLRVSSGTVVTATIKNKGTPDVRVLRQGSLLDRRPIRKVDMSYDGQGLPFIGMSVYTSMTDLNDGSWENLPAGGSLEATFDITEMYNVTRNGTHVIKASGRLYVMGANTPLRPIVFESDALEVDTAVPVLPSALVTRMDAATLLSKRRLMGADHPTDCLPSQINAITAALYNCISTSRRARTAALCGRHQRMQAFFSAAHEKARDVVADTFSQTEHACNDACGKHSRTFCDNDGADAMCDDETLAVTFRRFIWLCSLFFAKEGRSGGIYHNDQASIMLHEALHLVGLPRDYAYGWEALLVPAEKRLLNPDNFVGFARHAMYDPKGDEPCPAAVIDPIWDMRQ</sequence>
<evidence type="ECO:0000256" key="4">
    <source>
        <dbReference type="ARBA" id="ARBA00022670"/>
    </source>
</evidence>
<accession>A0AB34G5I0</accession>
<evidence type="ECO:0000256" key="13">
    <source>
        <dbReference type="PIRSR" id="PIRSR601384-2"/>
    </source>
</evidence>
<dbReference type="GO" id="GO:0004177">
    <property type="term" value="F:aminopeptidase activity"/>
    <property type="evidence" value="ECO:0007669"/>
    <property type="project" value="UniProtKB-KW"/>
</dbReference>
<dbReference type="GO" id="GO:0046872">
    <property type="term" value="F:metal ion binding"/>
    <property type="evidence" value="ECO:0007669"/>
    <property type="project" value="UniProtKB-KW"/>
</dbReference>
<name>A0AB34G5I0_9HYPO</name>
<evidence type="ECO:0000256" key="1">
    <source>
        <dbReference type="ARBA" id="ARBA00001187"/>
    </source>
</evidence>
<evidence type="ECO:0000256" key="3">
    <source>
        <dbReference type="ARBA" id="ARBA00012431"/>
    </source>
</evidence>
<keyword evidence="8" id="KW-0378">Hydrolase</keyword>
<evidence type="ECO:0000256" key="9">
    <source>
        <dbReference type="ARBA" id="ARBA00022833"/>
    </source>
</evidence>
<evidence type="ECO:0000256" key="5">
    <source>
        <dbReference type="ARBA" id="ARBA00022685"/>
    </source>
</evidence>
<evidence type="ECO:0000256" key="6">
    <source>
        <dbReference type="ARBA" id="ARBA00022723"/>
    </source>
</evidence>
<dbReference type="PANTHER" id="PTHR37016">
    <property type="match status" value="1"/>
</dbReference>
<comment type="similarity">
    <text evidence="2">Belongs to the peptidase M35 family.</text>
</comment>
<evidence type="ECO:0000256" key="11">
    <source>
        <dbReference type="ARBA" id="ARBA00023145"/>
    </source>
</evidence>
<dbReference type="InterPro" id="IPR050414">
    <property type="entry name" value="Fungal_M35_metalloproteases"/>
</dbReference>
<dbReference type="PANTHER" id="PTHR37016:SF3">
    <property type="entry name" value="NEUTRAL PROTEASE 2-RELATED"/>
    <property type="match status" value="1"/>
</dbReference>
<dbReference type="GO" id="GO:0006508">
    <property type="term" value="P:proteolysis"/>
    <property type="evidence" value="ECO:0007669"/>
    <property type="project" value="UniProtKB-KW"/>
</dbReference>
<evidence type="ECO:0000256" key="8">
    <source>
        <dbReference type="ARBA" id="ARBA00022801"/>
    </source>
</evidence>
<proteinExistence type="inferred from homology"/>
<dbReference type="Gene3D" id="2.60.40.2970">
    <property type="match status" value="1"/>
</dbReference>
<dbReference type="GO" id="GO:0004222">
    <property type="term" value="F:metalloendopeptidase activity"/>
    <property type="evidence" value="ECO:0007669"/>
    <property type="project" value="InterPro"/>
</dbReference>
<evidence type="ECO:0000313" key="15">
    <source>
        <dbReference type="Proteomes" id="UP001163105"/>
    </source>
</evidence>
<keyword evidence="4" id="KW-0645">Protease</keyword>
<evidence type="ECO:0000313" key="14">
    <source>
        <dbReference type="EMBL" id="KAJ6446679.1"/>
    </source>
</evidence>
<keyword evidence="15" id="KW-1185">Reference proteome</keyword>
<feature type="binding site" evidence="13">
    <location>
        <position position="303"/>
    </location>
    <ligand>
        <name>Zn(2+)</name>
        <dbReference type="ChEBI" id="CHEBI:29105"/>
        <note>catalytic</note>
    </ligand>
</feature>
<protein>
    <recommendedName>
        <fullName evidence="3">deuterolysin</fullName>
        <ecNumber evidence="3">3.4.24.39</ecNumber>
    </recommendedName>
</protein>
<keyword evidence="14" id="KW-0031">Aminopeptidase</keyword>
<keyword evidence="11" id="KW-0865">Zymogen</keyword>
<dbReference type="Pfam" id="PF02102">
    <property type="entry name" value="Peptidase_M35"/>
    <property type="match status" value="1"/>
</dbReference>
<dbReference type="InterPro" id="IPR024079">
    <property type="entry name" value="MetalloPept_cat_dom_sf"/>
</dbReference>
<keyword evidence="5" id="KW-0165">Cleavage on pair of basic residues</keyword>
<evidence type="ECO:0000256" key="12">
    <source>
        <dbReference type="PIRSR" id="PIRSR601384-1"/>
    </source>
</evidence>
<feature type="binding site" evidence="13">
    <location>
        <position position="307"/>
    </location>
    <ligand>
        <name>Zn(2+)</name>
        <dbReference type="ChEBI" id="CHEBI:29105"/>
        <note>catalytic</note>
    </ligand>
</feature>
<evidence type="ECO:0000256" key="7">
    <source>
        <dbReference type="ARBA" id="ARBA00022729"/>
    </source>
</evidence>
<comment type="caution">
    <text evidence="14">The sequence shown here is derived from an EMBL/GenBank/DDBJ whole genome shotgun (WGS) entry which is preliminary data.</text>
</comment>
<dbReference type="SUPFAM" id="SSF55486">
    <property type="entry name" value="Metalloproteases ('zincins'), catalytic domain"/>
    <property type="match status" value="1"/>
</dbReference>
<dbReference type="EC" id="3.4.24.39" evidence="3"/>
<dbReference type="AlphaFoldDB" id="A0AB34G5I0"/>
<comment type="cofactor">
    <cofactor evidence="13">
        <name>Zn(2+)</name>
        <dbReference type="ChEBI" id="CHEBI:29105"/>
    </cofactor>
    <text evidence="13">Binds 1 zinc ion per subunit.</text>
</comment>
<keyword evidence="10" id="KW-0482">Metalloprotease</keyword>
<evidence type="ECO:0000256" key="10">
    <source>
        <dbReference type="ARBA" id="ARBA00023049"/>
    </source>
</evidence>
<keyword evidence="6 13" id="KW-0479">Metal-binding</keyword>
<dbReference type="EMBL" id="JAQHRD010000001">
    <property type="protein sequence ID" value="KAJ6446679.1"/>
    <property type="molecule type" value="Genomic_DNA"/>
</dbReference>
<dbReference type="Proteomes" id="UP001163105">
    <property type="component" value="Unassembled WGS sequence"/>
</dbReference>